<feature type="compositionally biased region" description="Polar residues" evidence="1">
    <location>
        <begin position="9"/>
        <end position="23"/>
    </location>
</feature>
<reference evidence="2" key="1">
    <citation type="submission" date="2020-03" db="EMBL/GenBank/DDBJ databases">
        <title>The deep terrestrial virosphere.</title>
        <authorList>
            <person name="Holmfeldt K."/>
            <person name="Nilsson E."/>
            <person name="Simone D."/>
            <person name="Lopez-Fernandez M."/>
            <person name="Wu X."/>
            <person name="de Brujin I."/>
            <person name="Lundin D."/>
            <person name="Andersson A."/>
            <person name="Bertilsson S."/>
            <person name="Dopson M."/>
        </authorList>
    </citation>
    <scope>NUCLEOTIDE SEQUENCE</scope>
    <source>
        <strain evidence="2">TM448B05290</strain>
    </source>
</reference>
<feature type="region of interest" description="Disordered" evidence="1">
    <location>
        <begin position="1"/>
        <end position="27"/>
    </location>
</feature>
<organism evidence="2">
    <name type="scientific">viral metagenome</name>
    <dbReference type="NCBI Taxonomy" id="1070528"/>
    <lineage>
        <taxon>unclassified sequences</taxon>
        <taxon>metagenomes</taxon>
        <taxon>organismal metagenomes</taxon>
    </lineage>
</organism>
<dbReference type="EMBL" id="MT145127">
    <property type="protein sequence ID" value="QJI03875.1"/>
    <property type="molecule type" value="Genomic_DNA"/>
</dbReference>
<protein>
    <submittedName>
        <fullName evidence="2">Uncharacterized protein</fullName>
    </submittedName>
</protein>
<name>A0A6M3Y0T2_9ZZZZ</name>
<gene>
    <name evidence="2" type="ORF">TM448B05290_0004</name>
</gene>
<dbReference type="AlphaFoldDB" id="A0A6M3Y0T2"/>
<evidence type="ECO:0000313" key="2">
    <source>
        <dbReference type="EMBL" id="QJI03875.1"/>
    </source>
</evidence>
<proteinExistence type="predicted"/>
<accession>A0A6M3Y0T2</accession>
<evidence type="ECO:0000256" key="1">
    <source>
        <dbReference type="SAM" id="MobiDB-lite"/>
    </source>
</evidence>
<sequence length="67" mass="7587">MSSSKKRQVSQQETKQAKQASKRSTTEQDVIEFRLVSGQLLVNGWCQVLVELGMMECNQDCDTCWCG</sequence>